<dbReference type="EMBL" id="JACHJT010000001">
    <property type="protein sequence ID" value="MBB4931630.1"/>
    <property type="molecule type" value="Genomic_DNA"/>
</dbReference>
<sequence>MDREDALDGLVAAEEINRRVRRGGRWYAGWAAVFAGMSVVLTLGVGFLGATWVFVPFMVGWAVSFAVLLVYALSKPVTPAGFGWMHGLGMGVWGVVFAAVLTIGQVYFPAQPAWWVPGALVTAVPLLAVACVVLARSREAV</sequence>
<keyword evidence="3" id="KW-1185">Reference proteome</keyword>
<proteinExistence type="predicted"/>
<reference evidence="2 3" key="1">
    <citation type="submission" date="2020-08" db="EMBL/GenBank/DDBJ databases">
        <title>Sequencing the genomes of 1000 actinobacteria strains.</title>
        <authorList>
            <person name="Klenk H.-P."/>
        </authorList>
    </citation>
    <scope>NUCLEOTIDE SEQUENCE [LARGE SCALE GENOMIC DNA]</scope>
    <source>
        <strain evidence="2 3">DSM 102030</strain>
    </source>
</reference>
<evidence type="ECO:0000256" key="1">
    <source>
        <dbReference type="SAM" id="Phobius"/>
    </source>
</evidence>
<keyword evidence="1" id="KW-0472">Membrane</keyword>
<evidence type="ECO:0000313" key="3">
    <source>
        <dbReference type="Proteomes" id="UP000523007"/>
    </source>
</evidence>
<dbReference type="Proteomes" id="UP000523007">
    <property type="component" value="Unassembled WGS sequence"/>
</dbReference>
<dbReference type="RefSeq" id="WP_184578100.1">
    <property type="nucleotide sequence ID" value="NZ_JACHJT010000001.1"/>
</dbReference>
<protein>
    <submittedName>
        <fullName evidence="2">Uncharacterized protein</fullName>
    </submittedName>
</protein>
<gene>
    <name evidence="2" type="ORF">F4561_002450</name>
</gene>
<keyword evidence="1" id="KW-0812">Transmembrane</keyword>
<evidence type="ECO:0000313" key="2">
    <source>
        <dbReference type="EMBL" id="MBB4931630.1"/>
    </source>
</evidence>
<dbReference type="AlphaFoldDB" id="A0A7W7RGP2"/>
<comment type="caution">
    <text evidence="2">The sequence shown here is derived from an EMBL/GenBank/DDBJ whole genome shotgun (WGS) entry which is preliminary data.</text>
</comment>
<organism evidence="2 3">
    <name type="scientific">Lipingzhangella halophila</name>
    <dbReference type="NCBI Taxonomy" id="1783352"/>
    <lineage>
        <taxon>Bacteria</taxon>
        <taxon>Bacillati</taxon>
        <taxon>Actinomycetota</taxon>
        <taxon>Actinomycetes</taxon>
        <taxon>Streptosporangiales</taxon>
        <taxon>Nocardiopsidaceae</taxon>
        <taxon>Lipingzhangella</taxon>
    </lineage>
</organism>
<accession>A0A7W7RGP2</accession>
<keyword evidence="1" id="KW-1133">Transmembrane helix</keyword>
<feature type="transmembrane region" description="Helical" evidence="1">
    <location>
        <begin position="27"/>
        <end position="48"/>
    </location>
</feature>
<name>A0A7W7RGP2_9ACTN</name>
<feature type="transmembrane region" description="Helical" evidence="1">
    <location>
        <begin position="54"/>
        <end position="73"/>
    </location>
</feature>
<feature type="transmembrane region" description="Helical" evidence="1">
    <location>
        <begin position="85"/>
        <end position="108"/>
    </location>
</feature>
<feature type="transmembrane region" description="Helical" evidence="1">
    <location>
        <begin position="114"/>
        <end position="135"/>
    </location>
</feature>